<dbReference type="Proteomes" id="UP000419144">
    <property type="component" value="Unassembled WGS sequence"/>
</dbReference>
<evidence type="ECO:0000313" key="1">
    <source>
        <dbReference type="EMBL" id="GET89625.1"/>
    </source>
</evidence>
<reference evidence="1 4" key="1">
    <citation type="submission" date="2019-11" db="EMBL/GenBank/DDBJ databases">
        <title>Leishmania tarentolae CDS.</title>
        <authorList>
            <person name="Goto Y."/>
            <person name="Yamagishi J."/>
        </authorList>
    </citation>
    <scope>NUCLEOTIDE SEQUENCE [LARGE SCALE GENOMIC DNA]</scope>
    <source>
        <strain evidence="1 4">Parrot Tar II</strain>
    </source>
</reference>
<evidence type="ECO:0000313" key="3">
    <source>
        <dbReference type="EMBL" id="GET89636.1"/>
    </source>
</evidence>
<dbReference type="VEuPathDB" id="TriTrypDB:LtaPh_2628151"/>
<evidence type="ECO:0000313" key="4">
    <source>
        <dbReference type="Proteomes" id="UP000419144"/>
    </source>
</evidence>
<gene>
    <name evidence="3" type="ORF">LtaPh_2628151</name>
    <name evidence="1" type="ORF">LtaPh_3500300</name>
    <name evidence="2" type="ORF">LtaPh_3500541</name>
</gene>
<dbReference type="VEuPathDB" id="TriTrypDB:LtaPh_3500541"/>
<protein>
    <submittedName>
        <fullName evidence="1">Unspecified product</fullName>
    </submittedName>
</protein>
<name>A0A640KKR1_LEITA</name>
<accession>A0A640KKR1</accession>
<dbReference type="AlphaFoldDB" id="A0A640KKR1"/>
<dbReference type="EMBL" id="BLBS01000036">
    <property type="protein sequence ID" value="GET89636.1"/>
    <property type="molecule type" value="Genomic_DNA"/>
</dbReference>
<comment type="caution">
    <text evidence="1">The sequence shown here is derived from an EMBL/GenBank/DDBJ whole genome shotgun (WGS) entry which is preliminary data.</text>
</comment>
<organism evidence="1 4">
    <name type="scientific">Leishmania tarentolae</name>
    <name type="common">Sauroleishmania tarentolae</name>
    <dbReference type="NCBI Taxonomy" id="5689"/>
    <lineage>
        <taxon>Eukaryota</taxon>
        <taxon>Discoba</taxon>
        <taxon>Euglenozoa</taxon>
        <taxon>Kinetoplastea</taxon>
        <taxon>Metakinetoplastina</taxon>
        <taxon>Trypanosomatida</taxon>
        <taxon>Trypanosomatidae</taxon>
        <taxon>Leishmaniinae</taxon>
        <taxon>Leishmania</taxon>
        <taxon>lizard Leishmania</taxon>
    </lineage>
</organism>
<keyword evidence="4" id="KW-1185">Reference proteome</keyword>
<sequence>MTTDAGGQDLDGHASGATCYRGHACVIHVMDEVAARLARLSHAQPSHFSLALGACVILVGYMQRGWRPAQCGSGCEASCEAEVALRWLSECVAVAAPLQHPTT</sequence>
<evidence type="ECO:0000313" key="2">
    <source>
        <dbReference type="EMBL" id="GET89629.1"/>
    </source>
</evidence>
<dbReference type="VEuPathDB" id="TriTrypDB:LtaPh_3500300"/>
<dbReference type="EMBL" id="BLBS01000036">
    <property type="protein sequence ID" value="GET89629.1"/>
    <property type="molecule type" value="Genomic_DNA"/>
</dbReference>
<proteinExistence type="predicted"/>
<dbReference type="EMBL" id="BLBS01000036">
    <property type="protein sequence ID" value="GET89625.1"/>
    <property type="molecule type" value="Genomic_DNA"/>
</dbReference>